<keyword evidence="1" id="KW-1015">Disulfide bond</keyword>
<evidence type="ECO:0000256" key="1">
    <source>
        <dbReference type="ARBA" id="ARBA00023157"/>
    </source>
</evidence>
<dbReference type="PROSITE" id="PS01180">
    <property type="entry name" value="CUB"/>
    <property type="match status" value="1"/>
</dbReference>
<evidence type="ECO:0000256" key="3">
    <source>
        <dbReference type="SAM" id="MobiDB-lite"/>
    </source>
</evidence>
<dbReference type="InterPro" id="IPR052129">
    <property type="entry name" value="Spermadhesin-Link_domain"/>
</dbReference>
<dbReference type="InterPro" id="IPR043159">
    <property type="entry name" value="Lectin_gal-bd_sf"/>
</dbReference>
<gene>
    <name evidence="7 8 9 10 11 12" type="primary">LOC106154093</name>
</gene>
<dbReference type="OrthoDB" id="431034at2759"/>
<feature type="transmembrane region" description="Helical" evidence="4">
    <location>
        <begin position="323"/>
        <end position="347"/>
    </location>
</feature>
<dbReference type="CDD" id="cd22823">
    <property type="entry name" value="Gal_Rha_Lectin"/>
    <property type="match status" value="1"/>
</dbReference>
<feature type="region of interest" description="Disordered" evidence="3">
    <location>
        <begin position="248"/>
        <end position="268"/>
    </location>
</feature>
<dbReference type="RefSeq" id="XP_013383788.1">
    <property type="nucleotide sequence ID" value="XM_013528334.1"/>
</dbReference>
<dbReference type="SUPFAM" id="SSF49854">
    <property type="entry name" value="Spermadhesin, CUB domain"/>
    <property type="match status" value="1"/>
</dbReference>
<dbReference type="Pfam" id="PF00431">
    <property type="entry name" value="CUB"/>
    <property type="match status" value="1"/>
</dbReference>
<reference evidence="7 8" key="1">
    <citation type="submission" date="2025-04" db="UniProtKB">
        <authorList>
            <consortium name="RefSeq"/>
        </authorList>
    </citation>
    <scope>IDENTIFICATION</scope>
    <source>
        <tissue evidence="7 8">Gonads</tissue>
    </source>
</reference>
<dbReference type="Gene3D" id="2.60.120.290">
    <property type="entry name" value="Spermadhesin, CUB domain"/>
    <property type="match status" value="1"/>
</dbReference>
<keyword evidence="4" id="KW-1133">Transmembrane helix</keyword>
<evidence type="ECO:0000313" key="10">
    <source>
        <dbReference type="RefSeq" id="XP_013383788.1"/>
    </source>
</evidence>
<comment type="caution">
    <text evidence="2">Lacks conserved residue(s) required for the propagation of feature annotation.</text>
</comment>
<dbReference type="GeneID" id="106154093"/>
<sequence length="394" mass="44053">MKNLQSLQTAFAVMVMCITGYKETMAEPRNASICFAHPSNILNLTCSIGSMIRINKIIYGLSASGKCNYTEGDCHVTEDTPYSCVGQSHCGINLPSGDYGRYIPHCKQYSNYIQVEYECIPVDWSVDICDEHKDKLFTQNGYIHSPRYPSNYPSNKDCELHIIVNPGQKIKLLALDLHIQDANGSDCEDTLYIHDNLRGSTLCGSRQNDLIFTTMANELILRFKSGVNNGRRKGLWLYFEAFPPMETTQNPTSIPTTRMPPSARPNPKNDVILTSTSRNQMKVSVKPTTNSKLLSSLLPSFATTELKHSQKFLMQQEEATIPAAAIIGGVLGSLLLILAVLVILLIIKRYRERTPKYTSTNVLSPSHSSSTIIEDNSNTWYESRSNHNKLNTLT</sequence>
<organism evidence="6 9">
    <name type="scientific">Lingula anatina</name>
    <name type="common">Brachiopod</name>
    <name type="synonym">Lingula unguis</name>
    <dbReference type="NCBI Taxonomy" id="7574"/>
    <lineage>
        <taxon>Eukaryota</taxon>
        <taxon>Metazoa</taxon>
        <taxon>Spiralia</taxon>
        <taxon>Lophotrochozoa</taxon>
        <taxon>Brachiopoda</taxon>
        <taxon>Linguliformea</taxon>
        <taxon>Lingulata</taxon>
        <taxon>Lingulida</taxon>
        <taxon>Linguloidea</taxon>
        <taxon>Lingulidae</taxon>
        <taxon>Lingula</taxon>
    </lineage>
</organism>
<evidence type="ECO:0000256" key="4">
    <source>
        <dbReference type="SAM" id="Phobius"/>
    </source>
</evidence>
<dbReference type="PANTHER" id="PTHR46908:SF4">
    <property type="entry name" value="TUMOR NECROSIS FACTOR-INDUCIBLE GENE 6 PROTEIN"/>
    <property type="match status" value="1"/>
</dbReference>
<dbReference type="Proteomes" id="UP000085678">
    <property type="component" value="Unplaced"/>
</dbReference>
<evidence type="ECO:0000256" key="2">
    <source>
        <dbReference type="PROSITE-ProRule" id="PRU00059"/>
    </source>
</evidence>
<accession>A0A1S3HCM0</accession>
<dbReference type="RefSeq" id="XP_013383787.1">
    <property type="nucleotide sequence ID" value="XM_013528333.1"/>
</dbReference>
<evidence type="ECO:0000313" key="7">
    <source>
        <dbReference type="RefSeq" id="XP_013383785.1"/>
    </source>
</evidence>
<dbReference type="RefSeq" id="XP_013383785.1">
    <property type="nucleotide sequence ID" value="XM_013528331.1"/>
</dbReference>
<dbReference type="InterPro" id="IPR000859">
    <property type="entry name" value="CUB_dom"/>
</dbReference>
<protein>
    <submittedName>
        <fullName evidence="7 8">Uncharacterized protein LOC106154093 isoform X1</fullName>
    </submittedName>
    <submittedName>
        <fullName evidence="12">Uncharacterized protein LOC106154093 isoform X2</fullName>
    </submittedName>
</protein>
<evidence type="ECO:0000313" key="12">
    <source>
        <dbReference type="RefSeq" id="XP_013383790.1"/>
    </source>
</evidence>
<evidence type="ECO:0000313" key="6">
    <source>
        <dbReference type="Proteomes" id="UP000085678"/>
    </source>
</evidence>
<evidence type="ECO:0000313" key="8">
    <source>
        <dbReference type="RefSeq" id="XP_013383786.1"/>
    </source>
</evidence>
<keyword evidence="4" id="KW-0472">Membrane</keyword>
<dbReference type="RefSeq" id="XP_013383790.1">
    <property type="nucleotide sequence ID" value="XM_013528336.1"/>
</dbReference>
<keyword evidence="6" id="KW-1185">Reference proteome</keyword>
<dbReference type="PANTHER" id="PTHR46908">
    <property type="entry name" value="CUBILIN-LIKE PROTEIN"/>
    <property type="match status" value="1"/>
</dbReference>
<dbReference type="Gene3D" id="2.60.120.740">
    <property type="match status" value="1"/>
</dbReference>
<dbReference type="KEGG" id="lak:106154093"/>
<keyword evidence="4" id="KW-0812">Transmembrane</keyword>
<dbReference type="SMART" id="SM00042">
    <property type="entry name" value="CUB"/>
    <property type="match status" value="1"/>
</dbReference>
<feature type="domain" description="CUB" evidence="5">
    <location>
        <begin position="129"/>
        <end position="242"/>
    </location>
</feature>
<dbReference type="AlphaFoldDB" id="A0A1S3HCM0"/>
<dbReference type="InterPro" id="IPR035914">
    <property type="entry name" value="Sperma_CUB_dom_sf"/>
</dbReference>
<proteinExistence type="predicted"/>
<evidence type="ECO:0000313" key="11">
    <source>
        <dbReference type="RefSeq" id="XP_013383789.1"/>
    </source>
</evidence>
<name>A0A1S3HCM0_LINAN</name>
<evidence type="ECO:0000259" key="5">
    <source>
        <dbReference type="PROSITE" id="PS01180"/>
    </source>
</evidence>
<dbReference type="CDD" id="cd00041">
    <property type="entry name" value="CUB"/>
    <property type="match status" value="1"/>
</dbReference>
<dbReference type="RefSeq" id="XP_013383789.1">
    <property type="nucleotide sequence ID" value="XM_013528335.1"/>
</dbReference>
<evidence type="ECO:0000313" key="9">
    <source>
        <dbReference type="RefSeq" id="XP_013383787.1"/>
    </source>
</evidence>
<dbReference type="RefSeq" id="XP_013383786.1">
    <property type="nucleotide sequence ID" value="XM_013528332.1"/>
</dbReference>